<dbReference type="OrthoDB" id="14833at2759"/>
<dbReference type="PANTHER" id="PTHR10972">
    <property type="entry name" value="OXYSTEROL-BINDING PROTEIN-RELATED"/>
    <property type="match status" value="1"/>
</dbReference>
<dbReference type="GO" id="GO:0016020">
    <property type="term" value="C:membrane"/>
    <property type="evidence" value="ECO:0007669"/>
    <property type="project" value="TreeGrafter"/>
</dbReference>
<dbReference type="Gene3D" id="2.40.160.120">
    <property type="match status" value="1"/>
</dbReference>
<dbReference type="GO" id="GO:0008142">
    <property type="term" value="F:oxysterol binding"/>
    <property type="evidence" value="ECO:0007669"/>
    <property type="project" value="TreeGrafter"/>
</dbReference>
<accession>A0A2J6Q5U2</accession>
<dbReference type="SUPFAM" id="SSF144000">
    <property type="entry name" value="Oxysterol-binding protein-like"/>
    <property type="match status" value="1"/>
</dbReference>
<reference evidence="3 4" key="1">
    <citation type="submission" date="2016-05" db="EMBL/GenBank/DDBJ databases">
        <title>A degradative enzymes factory behind the ericoid mycorrhizal symbiosis.</title>
        <authorList>
            <consortium name="DOE Joint Genome Institute"/>
            <person name="Martino E."/>
            <person name="Morin E."/>
            <person name="Grelet G."/>
            <person name="Kuo A."/>
            <person name="Kohler A."/>
            <person name="Daghino S."/>
            <person name="Barry K."/>
            <person name="Choi C."/>
            <person name="Cichocki N."/>
            <person name="Clum A."/>
            <person name="Copeland A."/>
            <person name="Hainaut M."/>
            <person name="Haridas S."/>
            <person name="Labutti K."/>
            <person name="Lindquist E."/>
            <person name="Lipzen A."/>
            <person name="Khouja H.-R."/>
            <person name="Murat C."/>
            <person name="Ohm R."/>
            <person name="Olson A."/>
            <person name="Spatafora J."/>
            <person name="Veneault-Fourrey C."/>
            <person name="Henrissat B."/>
            <person name="Grigoriev I."/>
            <person name="Martin F."/>
            <person name="Perotto S."/>
        </authorList>
    </citation>
    <scope>NUCLEOTIDE SEQUENCE [LARGE SCALE GENOMIC DNA]</scope>
    <source>
        <strain evidence="3 4">UAMH 7357</strain>
    </source>
</reference>
<dbReference type="InterPro" id="IPR000648">
    <property type="entry name" value="Oxysterol-bd"/>
</dbReference>
<dbReference type="Gene3D" id="3.30.70.3490">
    <property type="match status" value="1"/>
</dbReference>
<dbReference type="PROSITE" id="PS01013">
    <property type="entry name" value="OSBP"/>
    <property type="match status" value="1"/>
</dbReference>
<evidence type="ECO:0000313" key="4">
    <source>
        <dbReference type="Proteomes" id="UP000235672"/>
    </source>
</evidence>
<dbReference type="PANTHER" id="PTHR10972:SF92">
    <property type="entry name" value="OXYSTEROL BINDING PROTEIN"/>
    <property type="match status" value="1"/>
</dbReference>
<proteinExistence type="inferred from homology"/>
<dbReference type="STRING" id="1745343.A0A2J6Q5U2"/>
<name>A0A2J6Q5U2_9HELO</name>
<dbReference type="Pfam" id="PF01237">
    <property type="entry name" value="Oxysterol_BP"/>
    <property type="match status" value="1"/>
</dbReference>
<sequence>MAKQSRIKELIQFLTRFRGSDLSNITSPPWVLAPVSAVEVGGAWTERPSILAAPALEASAEKRSLLILKWFLLSLKRQFYIGGGESLKKPLNPFLGELFIADYTNGDATAHLVTEQVSHHPPITAAYMWDEAHGIHGSGYFRVEMVFNSGFSSGATSGLGIDLRQYGHALIHIDRFDEDYLIPAAQARVKGFLSGQLYPELIGTSHIVSSSGFISEIQFSPPAKSGGWFKWPRFGGKDQRNLFKAVIYRRGDPKKTPLYLVAGQWSGTFTITHCESGRVIETVDLSAGTPAVPAETLPVEEMDPFETRRAWRPVIEAIHKGDMADTSRQKVRLEDVQRENRSVEERNGVKWEPLFFQKLEGKYELFEKLGSATEWSLEQERTDGVWVVNEQKVQTMKRPFRPGSARVQ</sequence>
<comment type="similarity">
    <text evidence="1 2">Belongs to the OSBP family.</text>
</comment>
<dbReference type="Gene3D" id="1.10.287.2720">
    <property type="match status" value="1"/>
</dbReference>
<gene>
    <name evidence="3" type="ORF">NA56DRAFT_658729</name>
</gene>
<evidence type="ECO:0008006" key="5">
    <source>
        <dbReference type="Google" id="ProtNLM"/>
    </source>
</evidence>
<dbReference type="Proteomes" id="UP000235672">
    <property type="component" value="Unassembled WGS sequence"/>
</dbReference>
<dbReference type="InterPro" id="IPR037239">
    <property type="entry name" value="OSBP_sf"/>
</dbReference>
<dbReference type="GO" id="GO:0005829">
    <property type="term" value="C:cytosol"/>
    <property type="evidence" value="ECO:0007669"/>
    <property type="project" value="TreeGrafter"/>
</dbReference>
<dbReference type="InterPro" id="IPR018494">
    <property type="entry name" value="Oxysterol-bd_CS"/>
</dbReference>
<keyword evidence="4" id="KW-1185">Reference proteome</keyword>
<protein>
    <recommendedName>
        <fullName evidence="5">Oxysterol-binding protein</fullName>
    </recommendedName>
</protein>
<dbReference type="AlphaFoldDB" id="A0A2J6Q5U2"/>
<evidence type="ECO:0000256" key="2">
    <source>
        <dbReference type="RuleBase" id="RU003844"/>
    </source>
</evidence>
<evidence type="ECO:0000313" key="3">
    <source>
        <dbReference type="EMBL" id="PMD21650.1"/>
    </source>
</evidence>
<organism evidence="3 4">
    <name type="scientific">Hyaloscypha hepaticicola</name>
    <dbReference type="NCBI Taxonomy" id="2082293"/>
    <lineage>
        <taxon>Eukaryota</taxon>
        <taxon>Fungi</taxon>
        <taxon>Dikarya</taxon>
        <taxon>Ascomycota</taxon>
        <taxon>Pezizomycotina</taxon>
        <taxon>Leotiomycetes</taxon>
        <taxon>Helotiales</taxon>
        <taxon>Hyaloscyphaceae</taxon>
        <taxon>Hyaloscypha</taxon>
    </lineage>
</organism>
<dbReference type="EMBL" id="KZ613480">
    <property type="protein sequence ID" value="PMD21650.1"/>
    <property type="molecule type" value="Genomic_DNA"/>
</dbReference>
<evidence type="ECO:0000256" key="1">
    <source>
        <dbReference type="ARBA" id="ARBA00008842"/>
    </source>
</evidence>